<keyword evidence="3" id="KW-1185">Reference proteome</keyword>
<dbReference type="Proteomes" id="UP001165524">
    <property type="component" value="Unassembled WGS sequence"/>
</dbReference>
<organism evidence="2 3">
    <name type="scientific">Alcanivorax quisquiliarum</name>
    <dbReference type="NCBI Taxonomy" id="2933565"/>
    <lineage>
        <taxon>Bacteria</taxon>
        <taxon>Pseudomonadati</taxon>
        <taxon>Pseudomonadota</taxon>
        <taxon>Gammaproteobacteria</taxon>
        <taxon>Oceanospirillales</taxon>
        <taxon>Alcanivoracaceae</taxon>
        <taxon>Alcanivorax</taxon>
    </lineage>
</organism>
<evidence type="ECO:0000256" key="1">
    <source>
        <dbReference type="SAM" id="Coils"/>
    </source>
</evidence>
<proteinExistence type="predicted"/>
<feature type="coiled-coil region" evidence="1">
    <location>
        <begin position="8"/>
        <end position="64"/>
    </location>
</feature>
<comment type="caution">
    <text evidence="2">The sequence shown here is derived from an EMBL/GenBank/DDBJ whole genome shotgun (WGS) entry which is preliminary data.</text>
</comment>
<keyword evidence="1" id="KW-0175">Coiled coil</keyword>
<sequence>MTERKEYIERIREKLEQWNTELTRLELLARQAGAEAQQKWERRKPELEQVLADMEQRVRDARDQASGSWDATRARLDQGWQKINVELRELTERLFPGN</sequence>
<dbReference type="RefSeq" id="WP_246951386.1">
    <property type="nucleotide sequence ID" value="NZ_JALKII010000004.1"/>
</dbReference>
<dbReference type="EMBL" id="JALKII010000004">
    <property type="protein sequence ID" value="MCK0537617.1"/>
    <property type="molecule type" value="Genomic_DNA"/>
</dbReference>
<gene>
    <name evidence="2" type="ORF">MU846_07835</name>
</gene>
<name>A0ABT0E765_9GAMM</name>
<dbReference type="SUPFAM" id="SSF58113">
    <property type="entry name" value="Apolipoprotein A-I"/>
    <property type="match status" value="1"/>
</dbReference>
<reference evidence="2" key="1">
    <citation type="submission" date="2022-04" db="EMBL/GenBank/DDBJ databases">
        <title>Alcanivorax sp. CY1518 draft genome sequence.</title>
        <authorList>
            <person name="Zhao G."/>
            <person name="An M."/>
        </authorList>
    </citation>
    <scope>NUCLEOTIDE SEQUENCE</scope>
    <source>
        <strain evidence="2">CY1518</strain>
    </source>
</reference>
<protein>
    <submittedName>
        <fullName evidence="2">Uncharacterized protein</fullName>
    </submittedName>
</protein>
<evidence type="ECO:0000313" key="2">
    <source>
        <dbReference type="EMBL" id="MCK0537617.1"/>
    </source>
</evidence>
<evidence type="ECO:0000313" key="3">
    <source>
        <dbReference type="Proteomes" id="UP001165524"/>
    </source>
</evidence>
<accession>A0ABT0E765</accession>